<protein>
    <submittedName>
        <fullName evidence="3">Uncharacterized protein</fullName>
    </submittedName>
</protein>
<dbReference type="EMBL" id="VICG01000009">
    <property type="protein sequence ID" value="KAA8568471.1"/>
    <property type="molecule type" value="Genomic_DNA"/>
</dbReference>
<feature type="transmembrane region" description="Helical" evidence="2">
    <location>
        <begin position="182"/>
        <end position="206"/>
    </location>
</feature>
<keyword evidence="2" id="KW-1133">Transmembrane helix</keyword>
<gene>
    <name evidence="3" type="ORF">EYC84_007502</name>
</gene>
<feature type="transmembrane region" description="Helical" evidence="2">
    <location>
        <begin position="87"/>
        <end position="109"/>
    </location>
</feature>
<evidence type="ECO:0000313" key="3">
    <source>
        <dbReference type="EMBL" id="KAA8568471.1"/>
    </source>
</evidence>
<dbReference type="AlphaFoldDB" id="A0A5M9JGR8"/>
<feature type="transmembrane region" description="Helical" evidence="2">
    <location>
        <begin position="121"/>
        <end position="144"/>
    </location>
</feature>
<feature type="compositionally biased region" description="Basic and acidic residues" evidence="1">
    <location>
        <begin position="213"/>
        <end position="224"/>
    </location>
</feature>
<accession>A0A5M9JGR8</accession>
<organism evidence="3 4">
    <name type="scientific">Monilinia fructicola</name>
    <name type="common">Brown rot fungus</name>
    <name type="synonym">Ciboria fructicola</name>
    <dbReference type="NCBI Taxonomy" id="38448"/>
    <lineage>
        <taxon>Eukaryota</taxon>
        <taxon>Fungi</taxon>
        <taxon>Dikarya</taxon>
        <taxon>Ascomycota</taxon>
        <taxon>Pezizomycotina</taxon>
        <taxon>Leotiomycetes</taxon>
        <taxon>Helotiales</taxon>
        <taxon>Sclerotiniaceae</taxon>
        <taxon>Monilinia</taxon>
    </lineage>
</organism>
<reference evidence="3 4" key="1">
    <citation type="submission" date="2019-06" db="EMBL/GenBank/DDBJ databases">
        <title>Genome Sequence of the Brown Rot Fungal Pathogen Monilinia fructicola.</title>
        <authorList>
            <person name="De Miccolis Angelini R.M."/>
            <person name="Landi L."/>
            <person name="Abate D."/>
            <person name="Pollastro S."/>
            <person name="Romanazzi G."/>
            <person name="Faretra F."/>
        </authorList>
    </citation>
    <scope>NUCLEOTIDE SEQUENCE [LARGE SCALE GENOMIC DNA]</scope>
    <source>
        <strain evidence="3 4">Mfrc123</strain>
    </source>
</reference>
<feature type="region of interest" description="Disordered" evidence="1">
    <location>
        <begin position="213"/>
        <end position="232"/>
    </location>
</feature>
<comment type="caution">
    <text evidence="3">The sequence shown here is derived from an EMBL/GenBank/DDBJ whole genome shotgun (WGS) entry which is preliminary data.</text>
</comment>
<keyword evidence="2" id="KW-0472">Membrane</keyword>
<dbReference type="VEuPathDB" id="FungiDB:MFRU_012g00390"/>
<evidence type="ECO:0000256" key="2">
    <source>
        <dbReference type="SAM" id="Phobius"/>
    </source>
</evidence>
<keyword evidence="2" id="KW-0812">Transmembrane</keyword>
<name>A0A5M9JGR8_MONFR</name>
<sequence>MAGPSPSPEPKQPLTIVTSDFQEFTPESSNPRPQSTIAQNAHIAITAISAVLGLVIMATSADALRVFHSTHLGSEFHLPVWPQSFDLAPTIAGVACGVIIFVMNCAALVGQIVPALKRNPLSLPTLVPLSIAFVAAVVSTAIPFNALGFSTRWSVQSWSCQWSNISTSTAPHWGSLCTESRAASILSVCVVPLDGLVVASILASMVMKKQRTGGEKAGNWERKGSQGNMSVQPYQPCHLF</sequence>
<evidence type="ECO:0000256" key="1">
    <source>
        <dbReference type="SAM" id="MobiDB-lite"/>
    </source>
</evidence>
<proteinExistence type="predicted"/>
<dbReference type="Proteomes" id="UP000322873">
    <property type="component" value="Unassembled WGS sequence"/>
</dbReference>
<feature type="transmembrane region" description="Helical" evidence="2">
    <location>
        <begin position="41"/>
        <end position="67"/>
    </location>
</feature>
<keyword evidence="4" id="KW-1185">Reference proteome</keyword>
<evidence type="ECO:0000313" key="4">
    <source>
        <dbReference type="Proteomes" id="UP000322873"/>
    </source>
</evidence>